<dbReference type="EMBL" id="JBAKBE010000011">
    <property type="protein sequence ID" value="MEH0097972.1"/>
    <property type="molecule type" value="Genomic_DNA"/>
</dbReference>
<organism evidence="2 3">
    <name type="scientific">Pannonibacter anstelovis</name>
    <dbReference type="NCBI Taxonomy" id="3121537"/>
    <lineage>
        <taxon>Bacteria</taxon>
        <taxon>Pseudomonadati</taxon>
        <taxon>Pseudomonadota</taxon>
        <taxon>Alphaproteobacteria</taxon>
        <taxon>Hyphomicrobiales</taxon>
        <taxon>Stappiaceae</taxon>
        <taxon>Pannonibacter</taxon>
    </lineage>
</organism>
<dbReference type="PROSITE" id="PS50943">
    <property type="entry name" value="HTH_CROC1"/>
    <property type="match status" value="1"/>
</dbReference>
<evidence type="ECO:0000259" key="1">
    <source>
        <dbReference type="PROSITE" id="PS50943"/>
    </source>
</evidence>
<sequence length="167" mass="19016">MNITAAQCRAARSLLNWTQDQLAANAEVSRATIADFESSARQPLTNNLRSIRDCMFAAGVEFIPEDGEKGVGVRFRERKLEYITNVRIDRFNRVATMRMRYLGEDFLCVIELNAIDDHYRTSFNTDDEFAKAISGILHIILTTAERYAPSHISDGTLRITYTMLDDE</sequence>
<comment type="caution">
    <text evidence="2">The sequence shown here is derived from an EMBL/GenBank/DDBJ whole genome shotgun (WGS) entry which is preliminary data.</text>
</comment>
<dbReference type="InterPro" id="IPR001387">
    <property type="entry name" value="Cro/C1-type_HTH"/>
</dbReference>
<gene>
    <name evidence="2" type="ORF">V6L76_17050</name>
</gene>
<evidence type="ECO:0000313" key="2">
    <source>
        <dbReference type="EMBL" id="MEH0097972.1"/>
    </source>
</evidence>
<keyword evidence="3" id="KW-1185">Reference proteome</keyword>
<dbReference type="InterPro" id="IPR010982">
    <property type="entry name" value="Lambda_DNA-bd_dom_sf"/>
</dbReference>
<dbReference type="Gene3D" id="1.10.260.40">
    <property type="entry name" value="lambda repressor-like DNA-binding domains"/>
    <property type="match status" value="1"/>
</dbReference>
<dbReference type="CDD" id="cd00093">
    <property type="entry name" value="HTH_XRE"/>
    <property type="match status" value="1"/>
</dbReference>
<dbReference type="Proteomes" id="UP001380822">
    <property type="component" value="Unassembled WGS sequence"/>
</dbReference>
<proteinExistence type="predicted"/>
<name>A0ABU7ZRX4_9HYPH</name>
<dbReference type="RefSeq" id="WP_334252473.1">
    <property type="nucleotide sequence ID" value="NZ_JBAKBE010000011.1"/>
</dbReference>
<feature type="domain" description="HTH cro/C1-type" evidence="1">
    <location>
        <begin position="9"/>
        <end position="51"/>
    </location>
</feature>
<evidence type="ECO:0000313" key="3">
    <source>
        <dbReference type="Proteomes" id="UP001380822"/>
    </source>
</evidence>
<reference evidence="2 3" key="1">
    <citation type="submission" date="2024-02" db="EMBL/GenBank/DDBJ databases">
        <title>A new putative Pannonibacter species isolated from two cases of bloodstream infections in paediatric patients.</title>
        <authorList>
            <person name="Castellana S."/>
            <person name="De Laurentiis V."/>
            <person name="Grassi M."/>
            <person name="De Leonardis F."/>
            <person name="Mosca A."/>
            <person name="De Carlo C."/>
            <person name="Sparapano E."/>
            <person name="Ronga L."/>
            <person name="Santacroce L."/>
            <person name="Chironna M."/>
            <person name="De Robertis A."/>
            <person name="Bianco A."/>
            <person name="Del Sambro L."/>
            <person name="Capozzi L."/>
            <person name="Parisi A."/>
        </authorList>
    </citation>
    <scope>NUCLEOTIDE SEQUENCE [LARGE SCALE GENOMIC DNA]</scope>
    <source>
        <strain evidence="2 3">Pt2</strain>
    </source>
</reference>
<dbReference type="Pfam" id="PF01381">
    <property type="entry name" value="HTH_3"/>
    <property type="match status" value="1"/>
</dbReference>
<dbReference type="SUPFAM" id="SSF47413">
    <property type="entry name" value="lambda repressor-like DNA-binding domains"/>
    <property type="match status" value="1"/>
</dbReference>
<accession>A0ABU7ZRX4</accession>
<protein>
    <submittedName>
        <fullName evidence="2">Helix-turn-helix transcriptional regulator</fullName>
    </submittedName>
</protein>